<dbReference type="RefSeq" id="WP_191809104.1">
    <property type="nucleotide sequence ID" value="NZ_JACSQD010000008.1"/>
</dbReference>
<reference evidence="3 4" key="1">
    <citation type="submission" date="2020-08" db="EMBL/GenBank/DDBJ databases">
        <title>A Genomic Blueprint of the Chicken Gut Microbiome.</title>
        <authorList>
            <person name="Gilroy R."/>
            <person name="Ravi A."/>
            <person name="Getino M."/>
            <person name="Pursley I."/>
            <person name="Horton D.L."/>
            <person name="Alikhan N.-F."/>
            <person name="Baker D."/>
            <person name="Gharbi K."/>
            <person name="Hall N."/>
            <person name="Watson M."/>
            <person name="Adriaenssens E.M."/>
            <person name="Foster-Nyarko E."/>
            <person name="Jarju S."/>
            <person name="Secka A."/>
            <person name="Antonio M."/>
            <person name="Oren A."/>
            <person name="Chaudhuri R."/>
            <person name="La Ragione R.M."/>
            <person name="Hildebrand F."/>
            <person name="Pallen M.J."/>
        </authorList>
    </citation>
    <scope>NUCLEOTIDE SEQUENCE [LARGE SCALE GENOMIC DNA]</scope>
    <source>
        <strain evidence="3 4">Sa2CUA1</strain>
    </source>
</reference>
<dbReference type="Gene3D" id="3.40.50.1820">
    <property type="entry name" value="alpha/beta hydrolase"/>
    <property type="match status" value="1"/>
</dbReference>
<protein>
    <submittedName>
        <fullName evidence="3">Acetylxylan esterase</fullName>
    </submittedName>
</protein>
<dbReference type="PANTHER" id="PTHR40111:SF1">
    <property type="entry name" value="CEPHALOSPORIN-C DEACETYLASE"/>
    <property type="match status" value="1"/>
</dbReference>
<dbReference type="InterPro" id="IPR008391">
    <property type="entry name" value="AXE1_dom"/>
</dbReference>
<name>A0ABR8UWC1_9MICC</name>
<feature type="domain" description="Acetyl xylan esterase" evidence="2">
    <location>
        <begin position="3"/>
        <end position="315"/>
    </location>
</feature>
<dbReference type="Proteomes" id="UP000609874">
    <property type="component" value="Unassembled WGS sequence"/>
</dbReference>
<evidence type="ECO:0000313" key="4">
    <source>
        <dbReference type="Proteomes" id="UP000609874"/>
    </source>
</evidence>
<dbReference type="Pfam" id="PF05448">
    <property type="entry name" value="AXE1"/>
    <property type="match status" value="1"/>
</dbReference>
<proteinExistence type="predicted"/>
<dbReference type="InterPro" id="IPR029058">
    <property type="entry name" value="AB_hydrolase_fold"/>
</dbReference>
<evidence type="ECO:0000313" key="3">
    <source>
        <dbReference type="EMBL" id="MBD7996844.1"/>
    </source>
</evidence>
<comment type="caution">
    <text evidence="3">The sequence shown here is derived from an EMBL/GenBank/DDBJ whole genome shotgun (WGS) entry which is preliminary data.</text>
</comment>
<feature type="region of interest" description="Disordered" evidence="1">
    <location>
        <begin position="120"/>
        <end position="143"/>
    </location>
</feature>
<evidence type="ECO:0000256" key="1">
    <source>
        <dbReference type="SAM" id="MobiDB-lite"/>
    </source>
</evidence>
<evidence type="ECO:0000259" key="2">
    <source>
        <dbReference type="Pfam" id="PF05448"/>
    </source>
</evidence>
<dbReference type="SUPFAM" id="SSF53474">
    <property type="entry name" value="alpha/beta-Hydrolases"/>
    <property type="match status" value="1"/>
</dbReference>
<dbReference type="PANTHER" id="PTHR40111">
    <property type="entry name" value="CEPHALOSPORIN-C DEACETYLASE"/>
    <property type="match status" value="1"/>
</dbReference>
<sequence length="347" mass="36958">MYSDLPVDQLAGYLGSQTDPAGFDGFWEETLAEAQKHPLDVVLEPAASALGTLRVWDVTFNGYGGERIRAWLRVPAEASGPLPGVVQFVGYGGGRGDVHENLFWASAGFAHLHMDTRGQGAGWSRGATPDASGSAGPQGPGVMTRGVTDRHTYYYRRLFTDAVRAVEALQSLDLVDSSRCAAVGGSQGGAMALAAAALAPGLSAVAAYVPFLSDLPRAVQITDAYPYRELRDYLAVHRGQPEQVMQTLQYFDAVNFSRRARIPALFSVGLRDEVTPPSTVYAAYNNYAGPKELLVWPYNGHEGGGIEDEVAAAGFLRRVLAGNQAPVSQSAVNRAPEVFAGSPAPQD</sequence>
<accession>A0ABR8UWC1</accession>
<dbReference type="EMBL" id="JACSQD010000008">
    <property type="protein sequence ID" value="MBD7996844.1"/>
    <property type="molecule type" value="Genomic_DNA"/>
</dbReference>
<dbReference type="InterPro" id="IPR039069">
    <property type="entry name" value="CE7"/>
</dbReference>
<gene>
    <name evidence="3" type="ORF">H9639_16225</name>
</gene>
<keyword evidence="4" id="KW-1185">Reference proteome</keyword>
<organism evidence="3 4">
    <name type="scientific">Arthrobacter gallicola</name>
    <dbReference type="NCBI Taxonomy" id="2762225"/>
    <lineage>
        <taxon>Bacteria</taxon>
        <taxon>Bacillati</taxon>
        <taxon>Actinomycetota</taxon>
        <taxon>Actinomycetes</taxon>
        <taxon>Micrococcales</taxon>
        <taxon>Micrococcaceae</taxon>
        <taxon>Arthrobacter</taxon>
    </lineage>
</organism>